<gene>
    <name evidence="1" type="ORF">CFP56_029862</name>
</gene>
<keyword evidence="2" id="KW-1185">Reference proteome</keyword>
<reference evidence="1 2" key="1">
    <citation type="journal article" date="2018" name="Sci. Data">
        <title>The draft genome sequence of cork oak.</title>
        <authorList>
            <person name="Ramos A.M."/>
            <person name="Usie A."/>
            <person name="Barbosa P."/>
            <person name="Barros P.M."/>
            <person name="Capote T."/>
            <person name="Chaves I."/>
            <person name="Simoes F."/>
            <person name="Abreu I."/>
            <person name="Carrasquinho I."/>
            <person name="Faro C."/>
            <person name="Guimaraes J.B."/>
            <person name="Mendonca D."/>
            <person name="Nobrega F."/>
            <person name="Rodrigues L."/>
            <person name="Saibo N.J.M."/>
            <person name="Varela M.C."/>
            <person name="Egas C."/>
            <person name="Matos J."/>
            <person name="Miguel C.M."/>
            <person name="Oliveira M.M."/>
            <person name="Ricardo C.P."/>
            <person name="Goncalves S."/>
        </authorList>
    </citation>
    <scope>NUCLEOTIDE SEQUENCE [LARGE SCALE GENOMIC DNA]</scope>
    <source>
        <strain evidence="2">cv. HL8</strain>
    </source>
</reference>
<proteinExistence type="predicted"/>
<protein>
    <submittedName>
        <fullName evidence="1">Uncharacterized protein</fullName>
    </submittedName>
</protein>
<sequence>MWLQGKGKLRKEDQQYGDWLRADMVRHTRRSIAVISGASRSQTPWWRKQFGMMKKPSNHAENSASAQR</sequence>
<organism evidence="1 2">
    <name type="scientific">Quercus suber</name>
    <name type="common">Cork oak</name>
    <dbReference type="NCBI Taxonomy" id="58331"/>
    <lineage>
        <taxon>Eukaryota</taxon>
        <taxon>Viridiplantae</taxon>
        <taxon>Streptophyta</taxon>
        <taxon>Embryophyta</taxon>
        <taxon>Tracheophyta</taxon>
        <taxon>Spermatophyta</taxon>
        <taxon>Magnoliopsida</taxon>
        <taxon>eudicotyledons</taxon>
        <taxon>Gunneridae</taxon>
        <taxon>Pentapetalae</taxon>
        <taxon>rosids</taxon>
        <taxon>fabids</taxon>
        <taxon>Fagales</taxon>
        <taxon>Fagaceae</taxon>
        <taxon>Quercus</taxon>
    </lineage>
</organism>
<evidence type="ECO:0000313" key="2">
    <source>
        <dbReference type="Proteomes" id="UP000237347"/>
    </source>
</evidence>
<dbReference type="AlphaFoldDB" id="A0AAW0JP59"/>
<accession>A0AAW0JP59</accession>
<name>A0AAW0JP59_QUESU</name>
<comment type="caution">
    <text evidence="1">The sequence shown here is derived from an EMBL/GenBank/DDBJ whole genome shotgun (WGS) entry which is preliminary data.</text>
</comment>
<dbReference type="EMBL" id="PKMF04000492">
    <property type="protein sequence ID" value="KAK7828873.1"/>
    <property type="molecule type" value="Genomic_DNA"/>
</dbReference>
<evidence type="ECO:0000313" key="1">
    <source>
        <dbReference type="EMBL" id="KAK7828873.1"/>
    </source>
</evidence>
<dbReference type="Proteomes" id="UP000237347">
    <property type="component" value="Unassembled WGS sequence"/>
</dbReference>